<evidence type="ECO:0000313" key="5">
    <source>
        <dbReference type="EMBL" id="OEU09350.1"/>
    </source>
</evidence>
<dbReference type="InterPro" id="IPR003653">
    <property type="entry name" value="Peptidase_C48_C"/>
</dbReference>
<dbReference type="Gene3D" id="3.40.395.10">
    <property type="entry name" value="Adenoviral Proteinase, Chain A"/>
    <property type="match status" value="1"/>
</dbReference>
<comment type="similarity">
    <text evidence="1">Belongs to the peptidase C48 family.</text>
</comment>
<dbReference type="EMBL" id="KV784375">
    <property type="protein sequence ID" value="OEU09350.1"/>
    <property type="molecule type" value="Genomic_DNA"/>
</dbReference>
<dbReference type="GO" id="GO:0008234">
    <property type="term" value="F:cysteine-type peptidase activity"/>
    <property type="evidence" value="ECO:0007669"/>
    <property type="project" value="InterPro"/>
</dbReference>
<protein>
    <recommendedName>
        <fullName evidence="4">Ubiquitin-like protease family profile domain-containing protein</fullName>
    </recommendedName>
</protein>
<dbReference type="InterPro" id="IPR038765">
    <property type="entry name" value="Papain-like_cys_pep_sf"/>
</dbReference>
<feature type="domain" description="Ubiquitin-like protease family profile" evidence="4">
    <location>
        <begin position="21"/>
        <end position="113"/>
    </location>
</feature>
<dbReference type="InParanoid" id="A0A1E7ETJ8"/>
<keyword evidence="6" id="KW-1185">Reference proteome</keyword>
<evidence type="ECO:0000256" key="3">
    <source>
        <dbReference type="ARBA" id="ARBA00022801"/>
    </source>
</evidence>
<keyword evidence="2" id="KW-0645">Protease</keyword>
<evidence type="ECO:0000256" key="2">
    <source>
        <dbReference type="ARBA" id="ARBA00022670"/>
    </source>
</evidence>
<dbReference type="KEGG" id="fcy:FRACYDRAFT_248196"/>
<evidence type="ECO:0000259" key="4">
    <source>
        <dbReference type="Pfam" id="PF02902"/>
    </source>
</evidence>
<feature type="non-terminal residue" evidence="5">
    <location>
        <position position="284"/>
    </location>
</feature>
<sequence length="284" mass="32647">MTFENGPKPNAVGIAPGIFSIPIYCVRPKHWILCIVLTESGRVIMLDTSLDENHQLRRIFYTKAVPAFLKKYISHEEPHKDWTVEWPPCPVQTISDCGVFVCVFMYIFAVFYSGDLDQTLSMIRKISQHFVMSEHIRHTVALCILKKDLSFMNERLKVFSEFELVITGRQYIRETLGLNLHQLRKEFTDKNATIIFPIVAEGTPDADKTLFSTWKFVGSILSTEELRGSTGDNSADRTHNFKEVDFDYQGFTRIQKAIRLYEQSSSEGRCQNVTRQRSSSTEAL</sequence>
<gene>
    <name evidence="5" type="ORF">FRACYDRAFT_248196</name>
</gene>
<dbReference type="OrthoDB" id="49219at2759"/>
<dbReference type="Pfam" id="PF02902">
    <property type="entry name" value="Peptidase_C48"/>
    <property type="match status" value="1"/>
</dbReference>
<evidence type="ECO:0000256" key="1">
    <source>
        <dbReference type="ARBA" id="ARBA00005234"/>
    </source>
</evidence>
<keyword evidence="3" id="KW-0378">Hydrolase</keyword>
<evidence type="ECO:0000313" key="6">
    <source>
        <dbReference type="Proteomes" id="UP000095751"/>
    </source>
</evidence>
<reference evidence="5 6" key="1">
    <citation type="submission" date="2016-09" db="EMBL/GenBank/DDBJ databases">
        <title>Extensive genetic diversity and differential bi-allelic expression allows diatom success in the polar Southern Ocean.</title>
        <authorList>
            <consortium name="DOE Joint Genome Institute"/>
            <person name="Mock T."/>
            <person name="Otillar R.P."/>
            <person name="Strauss J."/>
            <person name="Dupont C."/>
            <person name="Frickenhaus S."/>
            <person name="Maumus F."/>
            <person name="Mcmullan M."/>
            <person name="Sanges R."/>
            <person name="Schmutz J."/>
            <person name="Toseland A."/>
            <person name="Valas R."/>
            <person name="Veluchamy A."/>
            <person name="Ward B.J."/>
            <person name="Allen A."/>
            <person name="Barry K."/>
            <person name="Falciatore A."/>
            <person name="Ferrante M."/>
            <person name="Fortunato A.E."/>
            <person name="Gloeckner G."/>
            <person name="Gruber A."/>
            <person name="Hipkin R."/>
            <person name="Janech M."/>
            <person name="Kroth P."/>
            <person name="Leese F."/>
            <person name="Lindquist E."/>
            <person name="Lyon B.R."/>
            <person name="Martin J."/>
            <person name="Mayer C."/>
            <person name="Parker M."/>
            <person name="Quesneville H."/>
            <person name="Raymond J."/>
            <person name="Uhlig C."/>
            <person name="Valentin K.U."/>
            <person name="Worden A.Z."/>
            <person name="Armbrust E.V."/>
            <person name="Bowler C."/>
            <person name="Green B."/>
            <person name="Moulton V."/>
            <person name="Van Oosterhout C."/>
            <person name="Grigoriev I."/>
        </authorList>
    </citation>
    <scope>NUCLEOTIDE SEQUENCE [LARGE SCALE GENOMIC DNA]</scope>
    <source>
        <strain evidence="5 6">CCMP1102</strain>
    </source>
</reference>
<accession>A0A1E7ETJ8</accession>
<dbReference type="Proteomes" id="UP000095751">
    <property type="component" value="Unassembled WGS sequence"/>
</dbReference>
<dbReference type="GO" id="GO:0006508">
    <property type="term" value="P:proteolysis"/>
    <property type="evidence" value="ECO:0007669"/>
    <property type="project" value="UniProtKB-KW"/>
</dbReference>
<name>A0A1E7ETJ8_9STRA</name>
<dbReference type="AlphaFoldDB" id="A0A1E7ETJ8"/>
<organism evidence="5 6">
    <name type="scientific">Fragilariopsis cylindrus CCMP1102</name>
    <dbReference type="NCBI Taxonomy" id="635003"/>
    <lineage>
        <taxon>Eukaryota</taxon>
        <taxon>Sar</taxon>
        <taxon>Stramenopiles</taxon>
        <taxon>Ochrophyta</taxon>
        <taxon>Bacillariophyta</taxon>
        <taxon>Bacillariophyceae</taxon>
        <taxon>Bacillariophycidae</taxon>
        <taxon>Bacillariales</taxon>
        <taxon>Bacillariaceae</taxon>
        <taxon>Fragilariopsis</taxon>
    </lineage>
</organism>
<dbReference type="SUPFAM" id="SSF54001">
    <property type="entry name" value="Cysteine proteinases"/>
    <property type="match status" value="1"/>
</dbReference>
<proteinExistence type="inferred from homology"/>